<keyword evidence="3" id="KW-1185">Reference proteome</keyword>
<protein>
    <submittedName>
        <fullName evidence="2">Jg25003 protein</fullName>
    </submittedName>
</protein>
<dbReference type="PANTHER" id="PTHR47633">
    <property type="entry name" value="IMMUNOGLOBULIN"/>
    <property type="match status" value="1"/>
</dbReference>
<accession>A0A8S4QGE2</accession>
<dbReference type="Gene3D" id="2.60.40.10">
    <property type="entry name" value="Immunoglobulins"/>
    <property type="match status" value="1"/>
</dbReference>
<dbReference type="InterPro" id="IPR036179">
    <property type="entry name" value="Ig-like_dom_sf"/>
</dbReference>
<dbReference type="InterPro" id="IPR013783">
    <property type="entry name" value="Ig-like_fold"/>
</dbReference>
<sequence length="147" mass="17013">MVFRAPEQAVEETKPRSAPVFVSKPEPCNVPEGEWARFCCRVTGHPKPRVMWLINGNTIVNGSRYKLTYDGMYHLDIPKTRQYDTGKIEVIARSSAGEALAITELRVVPRHDDYRGVLKNAPRPWYDETTQFQRSETELEKTFEERQ</sequence>
<name>A0A8S4QGE2_9NEOP</name>
<dbReference type="SUPFAM" id="SSF48726">
    <property type="entry name" value="Immunoglobulin"/>
    <property type="match status" value="1"/>
</dbReference>
<dbReference type="EMBL" id="CAKXAJ010005017">
    <property type="protein sequence ID" value="CAH2208986.1"/>
    <property type="molecule type" value="Genomic_DNA"/>
</dbReference>
<dbReference type="InterPro" id="IPR013098">
    <property type="entry name" value="Ig_I-set"/>
</dbReference>
<reference evidence="2" key="1">
    <citation type="submission" date="2022-03" db="EMBL/GenBank/DDBJ databases">
        <authorList>
            <person name="Lindestad O."/>
        </authorList>
    </citation>
    <scope>NUCLEOTIDE SEQUENCE</scope>
</reference>
<dbReference type="Pfam" id="PF07679">
    <property type="entry name" value="I-set"/>
    <property type="match status" value="1"/>
</dbReference>
<feature type="domain" description="Ig-like" evidence="1">
    <location>
        <begin position="19"/>
        <end position="103"/>
    </location>
</feature>
<dbReference type="OrthoDB" id="7782279at2759"/>
<dbReference type="InterPro" id="IPR007110">
    <property type="entry name" value="Ig-like_dom"/>
</dbReference>
<proteinExistence type="predicted"/>
<evidence type="ECO:0000259" key="1">
    <source>
        <dbReference type="PROSITE" id="PS50835"/>
    </source>
</evidence>
<organism evidence="2 3">
    <name type="scientific">Pararge aegeria aegeria</name>
    <dbReference type="NCBI Taxonomy" id="348720"/>
    <lineage>
        <taxon>Eukaryota</taxon>
        <taxon>Metazoa</taxon>
        <taxon>Ecdysozoa</taxon>
        <taxon>Arthropoda</taxon>
        <taxon>Hexapoda</taxon>
        <taxon>Insecta</taxon>
        <taxon>Pterygota</taxon>
        <taxon>Neoptera</taxon>
        <taxon>Endopterygota</taxon>
        <taxon>Lepidoptera</taxon>
        <taxon>Glossata</taxon>
        <taxon>Ditrysia</taxon>
        <taxon>Papilionoidea</taxon>
        <taxon>Nymphalidae</taxon>
        <taxon>Satyrinae</taxon>
        <taxon>Satyrini</taxon>
        <taxon>Parargina</taxon>
        <taxon>Pararge</taxon>
    </lineage>
</organism>
<gene>
    <name evidence="2" type="primary">jg25003</name>
    <name evidence="2" type="ORF">PAEG_LOCUS1430</name>
</gene>
<dbReference type="FunFam" id="2.60.40.10:FF:000697">
    <property type="entry name" value="titin isoform X1"/>
    <property type="match status" value="1"/>
</dbReference>
<comment type="caution">
    <text evidence="2">The sequence shown here is derived from an EMBL/GenBank/DDBJ whole genome shotgun (WGS) entry which is preliminary data.</text>
</comment>
<dbReference type="PROSITE" id="PS50835">
    <property type="entry name" value="IG_LIKE"/>
    <property type="match status" value="1"/>
</dbReference>
<feature type="non-terminal residue" evidence="2">
    <location>
        <position position="1"/>
    </location>
</feature>
<dbReference type="Proteomes" id="UP000838756">
    <property type="component" value="Unassembled WGS sequence"/>
</dbReference>
<evidence type="ECO:0000313" key="3">
    <source>
        <dbReference type="Proteomes" id="UP000838756"/>
    </source>
</evidence>
<dbReference type="AlphaFoldDB" id="A0A8S4QGE2"/>
<evidence type="ECO:0000313" key="2">
    <source>
        <dbReference type="EMBL" id="CAH2208986.1"/>
    </source>
</evidence>